<proteinExistence type="inferred from homology"/>
<comment type="similarity">
    <text evidence="1 2">Belongs to the BioY family.</text>
</comment>
<keyword evidence="2" id="KW-0813">Transport</keyword>
<evidence type="ECO:0000256" key="3">
    <source>
        <dbReference type="SAM" id="Phobius"/>
    </source>
</evidence>
<dbReference type="Pfam" id="PF02632">
    <property type="entry name" value="BioY"/>
    <property type="match status" value="1"/>
</dbReference>
<keyword evidence="3" id="KW-0812">Transmembrane</keyword>
<feature type="transmembrane region" description="Helical" evidence="3">
    <location>
        <begin position="88"/>
        <end position="112"/>
    </location>
</feature>
<feature type="transmembrane region" description="Helical" evidence="3">
    <location>
        <begin position="159"/>
        <end position="182"/>
    </location>
</feature>
<gene>
    <name evidence="4" type="ORF">SAMN05216362_13132</name>
</gene>
<keyword evidence="3" id="KW-1133">Transmembrane helix</keyword>
<evidence type="ECO:0000313" key="5">
    <source>
        <dbReference type="Proteomes" id="UP000199427"/>
    </source>
</evidence>
<dbReference type="GO" id="GO:0005886">
    <property type="term" value="C:plasma membrane"/>
    <property type="evidence" value="ECO:0007669"/>
    <property type="project" value="UniProtKB-SubCell"/>
</dbReference>
<evidence type="ECO:0000256" key="1">
    <source>
        <dbReference type="ARBA" id="ARBA00010692"/>
    </source>
</evidence>
<keyword evidence="2" id="KW-1003">Cell membrane</keyword>
<dbReference type="RefSeq" id="WP_091774627.1">
    <property type="nucleotide sequence ID" value="NZ_CAESCL010000104.1"/>
</dbReference>
<evidence type="ECO:0000256" key="2">
    <source>
        <dbReference type="PIRNR" id="PIRNR016661"/>
    </source>
</evidence>
<dbReference type="InterPro" id="IPR003784">
    <property type="entry name" value="BioY"/>
</dbReference>
<keyword evidence="5" id="KW-1185">Reference proteome</keyword>
<feature type="transmembrane region" description="Helical" evidence="3">
    <location>
        <begin position="42"/>
        <end position="58"/>
    </location>
</feature>
<dbReference type="STRING" id="571933.SAMN05216362_13132"/>
<dbReference type="Proteomes" id="UP000199427">
    <property type="component" value="Unassembled WGS sequence"/>
</dbReference>
<evidence type="ECO:0000313" key="4">
    <source>
        <dbReference type="EMBL" id="SEQ87295.1"/>
    </source>
</evidence>
<dbReference type="PANTHER" id="PTHR34295:SF1">
    <property type="entry name" value="BIOTIN TRANSPORTER BIOY"/>
    <property type="match status" value="1"/>
</dbReference>
<dbReference type="GO" id="GO:0015225">
    <property type="term" value="F:biotin transmembrane transporter activity"/>
    <property type="evidence" value="ECO:0007669"/>
    <property type="project" value="UniProtKB-UniRule"/>
</dbReference>
<sequence length="200" mass="21476">MNSKFKTLDLTLGAVFVVLMMIGANIAFWFPAFKITYASGEVPITLQTLFAILAGLLLGKKLGSFSMLVYLAVGIAGVPVFAEMSAGATALISPTGGFLLSFIFVAFISGYIVEKASEPKVNTYLLATFVGLMTNYLIGTPLMYLSLNYIAEIAISMKAAVISMVPFFIKDFIITLAMAVVLPQFVTRLTKAIPTLASRT</sequence>
<dbReference type="Gene3D" id="1.10.1760.20">
    <property type="match status" value="1"/>
</dbReference>
<reference evidence="4 5" key="1">
    <citation type="submission" date="2016-10" db="EMBL/GenBank/DDBJ databases">
        <authorList>
            <person name="de Groot N.N."/>
        </authorList>
    </citation>
    <scope>NUCLEOTIDE SEQUENCE [LARGE SCALE GENOMIC DNA]</scope>
    <source>
        <strain evidence="4 5">DSM 21633</strain>
    </source>
</reference>
<dbReference type="PANTHER" id="PTHR34295">
    <property type="entry name" value="BIOTIN TRANSPORTER BIOY"/>
    <property type="match status" value="1"/>
</dbReference>
<keyword evidence="2 3" id="KW-0472">Membrane</keyword>
<dbReference type="PIRSF" id="PIRSF016661">
    <property type="entry name" value="BioY"/>
    <property type="match status" value="1"/>
</dbReference>
<feature type="transmembrane region" description="Helical" evidence="3">
    <location>
        <begin position="124"/>
        <end position="147"/>
    </location>
</feature>
<dbReference type="AlphaFoldDB" id="A0A1H9JL73"/>
<dbReference type="EMBL" id="FOES01000031">
    <property type="protein sequence ID" value="SEQ87295.1"/>
    <property type="molecule type" value="Genomic_DNA"/>
</dbReference>
<comment type="subcellular location">
    <subcellularLocation>
        <location evidence="2">Cell membrane</location>
        <topology evidence="2">Multi-pass membrane protein</topology>
    </subcellularLocation>
</comment>
<name>A0A1H9JL73_9BACI</name>
<feature type="transmembrane region" description="Helical" evidence="3">
    <location>
        <begin position="12"/>
        <end position="30"/>
    </location>
</feature>
<feature type="transmembrane region" description="Helical" evidence="3">
    <location>
        <begin position="65"/>
        <end position="82"/>
    </location>
</feature>
<protein>
    <recommendedName>
        <fullName evidence="2">Biotin transporter</fullName>
    </recommendedName>
</protein>
<organism evidence="4 5">
    <name type="scientific">Piscibacillus halophilus</name>
    <dbReference type="NCBI Taxonomy" id="571933"/>
    <lineage>
        <taxon>Bacteria</taxon>
        <taxon>Bacillati</taxon>
        <taxon>Bacillota</taxon>
        <taxon>Bacilli</taxon>
        <taxon>Bacillales</taxon>
        <taxon>Bacillaceae</taxon>
        <taxon>Piscibacillus</taxon>
    </lineage>
</organism>
<accession>A0A1H9JL73</accession>
<dbReference type="OrthoDB" id="9803495at2"/>